<accession>A0A0K2SX90</accession>
<protein>
    <submittedName>
        <fullName evidence="1">Uncharacterized protein</fullName>
    </submittedName>
</protein>
<dbReference type="EMBL" id="HACA01001027">
    <property type="protein sequence ID" value="CDW18388.1"/>
    <property type="molecule type" value="Transcribed_RNA"/>
</dbReference>
<organism evidence="1">
    <name type="scientific">Lepeophtheirus salmonis</name>
    <name type="common">Salmon louse</name>
    <name type="synonym">Caligus salmonis</name>
    <dbReference type="NCBI Taxonomy" id="72036"/>
    <lineage>
        <taxon>Eukaryota</taxon>
        <taxon>Metazoa</taxon>
        <taxon>Ecdysozoa</taxon>
        <taxon>Arthropoda</taxon>
        <taxon>Crustacea</taxon>
        <taxon>Multicrustacea</taxon>
        <taxon>Hexanauplia</taxon>
        <taxon>Copepoda</taxon>
        <taxon>Siphonostomatoida</taxon>
        <taxon>Caligidae</taxon>
        <taxon>Lepeophtheirus</taxon>
    </lineage>
</organism>
<reference evidence="1" key="1">
    <citation type="submission" date="2014-05" db="EMBL/GenBank/DDBJ databases">
        <authorList>
            <person name="Chronopoulou M."/>
        </authorList>
    </citation>
    <scope>NUCLEOTIDE SEQUENCE</scope>
    <source>
        <tissue evidence="1">Whole organism</tissue>
    </source>
</reference>
<sequence length="42" mass="4736">MISYISMLCSTLILGVLSQAYGRLIVFKNHCRTITKSFNIAQ</sequence>
<proteinExistence type="predicted"/>
<name>A0A0K2SX90_LEPSM</name>
<evidence type="ECO:0000313" key="1">
    <source>
        <dbReference type="EMBL" id="CDW18388.1"/>
    </source>
</evidence>
<dbReference type="AlphaFoldDB" id="A0A0K2SX90"/>